<protein>
    <submittedName>
        <fullName evidence="1">Uncharacterized protein</fullName>
    </submittedName>
</protein>
<dbReference type="EMBL" id="VSRR010001874">
    <property type="protein sequence ID" value="MPC28219.1"/>
    <property type="molecule type" value="Genomic_DNA"/>
</dbReference>
<proteinExistence type="predicted"/>
<dbReference type="Proteomes" id="UP000324222">
    <property type="component" value="Unassembled WGS sequence"/>
</dbReference>
<name>A0A5B7E474_PORTR</name>
<accession>A0A5B7E474</accession>
<gene>
    <name evidence="1" type="ORF">E2C01_021415</name>
</gene>
<reference evidence="1 2" key="1">
    <citation type="submission" date="2019-05" db="EMBL/GenBank/DDBJ databases">
        <title>Another draft genome of Portunus trituberculatus and its Hox gene families provides insights of decapod evolution.</title>
        <authorList>
            <person name="Jeong J.-H."/>
            <person name="Song I."/>
            <person name="Kim S."/>
            <person name="Choi T."/>
            <person name="Kim D."/>
            <person name="Ryu S."/>
            <person name="Kim W."/>
        </authorList>
    </citation>
    <scope>NUCLEOTIDE SEQUENCE [LARGE SCALE GENOMIC DNA]</scope>
    <source>
        <tissue evidence="1">Muscle</tissue>
    </source>
</reference>
<organism evidence="1 2">
    <name type="scientific">Portunus trituberculatus</name>
    <name type="common">Swimming crab</name>
    <name type="synonym">Neptunus trituberculatus</name>
    <dbReference type="NCBI Taxonomy" id="210409"/>
    <lineage>
        <taxon>Eukaryota</taxon>
        <taxon>Metazoa</taxon>
        <taxon>Ecdysozoa</taxon>
        <taxon>Arthropoda</taxon>
        <taxon>Crustacea</taxon>
        <taxon>Multicrustacea</taxon>
        <taxon>Malacostraca</taxon>
        <taxon>Eumalacostraca</taxon>
        <taxon>Eucarida</taxon>
        <taxon>Decapoda</taxon>
        <taxon>Pleocyemata</taxon>
        <taxon>Brachyura</taxon>
        <taxon>Eubrachyura</taxon>
        <taxon>Portunoidea</taxon>
        <taxon>Portunidae</taxon>
        <taxon>Portuninae</taxon>
        <taxon>Portunus</taxon>
    </lineage>
</organism>
<sequence>MEGATAPLTRGTLLMSSVPARRTRRTRCEQNFEIRVVLLGAAASRCISQAPTSAELHVSSKSHALKFKCREGSVAAEVGRGANQTSSFGLDSLDERTLGKYN</sequence>
<dbReference type="AlphaFoldDB" id="A0A5B7E474"/>
<comment type="caution">
    <text evidence="1">The sequence shown here is derived from an EMBL/GenBank/DDBJ whole genome shotgun (WGS) entry which is preliminary data.</text>
</comment>
<evidence type="ECO:0000313" key="1">
    <source>
        <dbReference type="EMBL" id="MPC28219.1"/>
    </source>
</evidence>
<keyword evidence="2" id="KW-1185">Reference proteome</keyword>
<evidence type="ECO:0000313" key="2">
    <source>
        <dbReference type="Proteomes" id="UP000324222"/>
    </source>
</evidence>